<dbReference type="PATRIC" id="fig|82380.10.peg.2319"/>
<dbReference type="EMBL" id="JYIV01000027">
    <property type="protein sequence ID" value="KJL21291.1"/>
    <property type="molecule type" value="Genomic_DNA"/>
</dbReference>
<feature type="compositionally biased region" description="Acidic residues" evidence="1">
    <location>
        <begin position="58"/>
        <end position="67"/>
    </location>
</feature>
<sequence>MTNDSNASSREYSDTDVPTNDSEGTVKPGGLGEDNTIPANPDGVAAGLSDSPSHFNPEEDEAANGEN</sequence>
<reference evidence="2 3" key="1">
    <citation type="submission" date="2015-02" db="EMBL/GenBank/DDBJ databases">
        <title>Draft genome sequences of ten Microbacterium spp. with emphasis on heavy metal contaminated environments.</title>
        <authorList>
            <person name="Corretto E."/>
        </authorList>
    </citation>
    <scope>NUCLEOTIDE SEQUENCE [LARGE SCALE GENOMIC DNA]</scope>
    <source>
        <strain evidence="2 3">BEL163</strain>
    </source>
</reference>
<evidence type="ECO:0000313" key="2">
    <source>
        <dbReference type="EMBL" id="KJL21291.1"/>
    </source>
</evidence>
<feature type="region of interest" description="Disordered" evidence="1">
    <location>
        <begin position="1"/>
        <end position="67"/>
    </location>
</feature>
<organism evidence="2 3">
    <name type="scientific">Microbacterium oxydans</name>
    <dbReference type="NCBI Taxonomy" id="82380"/>
    <lineage>
        <taxon>Bacteria</taxon>
        <taxon>Bacillati</taxon>
        <taxon>Actinomycetota</taxon>
        <taxon>Actinomycetes</taxon>
        <taxon>Micrococcales</taxon>
        <taxon>Microbacteriaceae</taxon>
        <taxon>Microbacterium</taxon>
    </lineage>
</organism>
<proteinExistence type="predicted"/>
<gene>
    <name evidence="2" type="ORF">RN51_02306</name>
</gene>
<dbReference type="RefSeq" id="WP_045264175.1">
    <property type="nucleotide sequence ID" value="NZ_JYIV01000027.1"/>
</dbReference>
<dbReference type="AlphaFoldDB" id="A0A0F0KPY0"/>
<dbReference type="OrthoDB" id="5023422at2"/>
<evidence type="ECO:0000256" key="1">
    <source>
        <dbReference type="SAM" id="MobiDB-lite"/>
    </source>
</evidence>
<protein>
    <submittedName>
        <fullName evidence="2">Uncharacterized protein</fullName>
    </submittedName>
</protein>
<evidence type="ECO:0000313" key="3">
    <source>
        <dbReference type="Proteomes" id="UP000033725"/>
    </source>
</evidence>
<name>A0A0F0KPY0_9MICO</name>
<feature type="compositionally biased region" description="Polar residues" evidence="1">
    <location>
        <begin position="1"/>
        <end position="23"/>
    </location>
</feature>
<dbReference type="Proteomes" id="UP000033725">
    <property type="component" value="Unassembled WGS sequence"/>
</dbReference>
<accession>A0A0F0KPY0</accession>
<comment type="caution">
    <text evidence="2">The sequence shown here is derived from an EMBL/GenBank/DDBJ whole genome shotgun (WGS) entry which is preliminary data.</text>
</comment>